<dbReference type="Proteomes" id="UP001603857">
    <property type="component" value="Unassembled WGS sequence"/>
</dbReference>
<dbReference type="AlphaFoldDB" id="A0ABD1MY21"/>
<gene>
    <name evidence="2" type="ORF">Fmac_008677</name>
</gene>
<accession>A0ABD1MY21</accession>
<evidence type="ECO:0008006" key="4">
    <source>
        <dbReference type="Google" id="ProtNLM"/>
    </source>
</evidence>
<keyword evidence="1" id="KW-0812">Transmembrane</keyword>
<dbReference type="PANTHER" id="PTHR48040:SF35">
    <property type="entry name" value="ABC TRANSPORTER G FAMILY MEMBER 39-LIKE"/>
    <property type="match status" value="1"/>
</dbReference>
<reference evidence="2 3" key="1">
    <citation type="submission" date="2024-08" db="EMBL/GenBank/DDBJ databases">
        <title>Insights into the chromosomal genome structure of Flemingia macrophylla.</title>
        <authorList>
            <person name="Ding Y."/>
            <person name="Zhao Y."/>
            <person name="Bi W."/>
            <person name="Wu M."/>
            <person name="Zhao G."/>
            <person name="Gong Y."/>
            <person name="Li W."/>
            <person name="Zhang P."/>
        </authorList>
    </citation>
    <scope>NUCLEOTIDE SEQUENCE [LARGE SCALE GENOMIC DNA]</scope>
    <source>
        <strain evidence="2">DYQJB</strain>
        <tissue evidence="2">Leaf</tissue>
    </source>
</reference>
<feature type="transmembrane region" description="Helical" evidence="1">
    <location>
        <begin position="199"/>
        <end position="218"/>
    </location>
</feature>
<evidence type="ECO:0000313" key="2">
    <source>
        <dbReference type="EMBL" id="KAL2340737.1"/>
    </source>
</evidence>
<name>A0ABD1MY21_9FABA</name>
<sequence>MMSSLAMELSHISGFHLTSNLGKYLRIPLIHGRKHRATYQHILDKRNGTWIQRSRPLQQSLDYEDWVCFCKDAWLPSRVILWEAYYETFIQTARDIPIAKLVWKEIYHQLLPVFSASHNLYNWMNNNLKEDWTKVNTDASVRPGFSHASCEGNSYYVGDSLSERSYTRLGEGIMVANFIASLALHFLLGLHLSSPPTRFLLLHSLCLVFFYTVSLWCFARGFDAYRPCIFLCLSVLWFVLVDLFSCMAVNVVACGVCFGLWLGNSCVLLAVEAPILLFLFLFFLVYLWFFLYVLSWLLFPSVVDFGDFSGLRWQWFFCCVILRKVKKKMDESLSKEDIRRKEKDGRVVRKLEERLGDILAGTSQFLGYPKKQETFARVSGYCEQNDIHSPHVTVYESLLYSAWLRLSGEINSKTTKLGVIGLSTEQRKILTIVVVVVANPSIILMDEPTFGLHARAADVVMRAVRNIVDTGRIVVCTIHQPNIDIFESYDEAFRLRRAILPFSVVFVDVDI</sequence>
<feature type="transmembrane region" description="Helical" evidence="1">
    <location>
        <begin position="275"/>
        <end position="299"/>
    </location>
</feature>
<feature type="transmembrane region" description="Helical" evidence="1">
    <location>
        <begin position="230"/>
        <end position="263"/>
    </location>
</feature>
<dbReference type="SUPFAM" id="SSF52540">
    <property type="entry name" value="P-loop containing nucleoside triphosphate hydrolases"/>
    <property type="match status" value="1"/>
</dbReference>
<dbReference type="InterPro" id="IPR027417">
    <property type="entry name" value="P-loop_NTPase"/>
</dbReference>
<proteinExistence type="predicted"/>
<keyword evidence="3" id="KW-1185">Reference proteome</keyword>
<comment type="caution">
    <text evidence="2">The sequence shown here is derived from an EMBL/GenBank/DDBJ whole genome shotgun (WGS) entry which is preliminary data.</text>
</comment>
<evidence type="ECO:0000313" key="3">
    <source>
        <dbReference type="Proteomes" id="UP001603857"/>
    </source>
</evidence>
<dbReference type="PANTHER" id="PTHR48040">
    <property type="entry name" value="PLEIOTROPIC DRUG RESISTANCE PROTEIN 1-LIKE ISOFORM X1"/>
    <property type="match status" value="1"/>
</dbReference>
<dbReference type="EMBL" id="JBGMDY010000003">
    <property type="protein sequence ID" value="KAL2340737.1"/>
    <property type="molecule type" value="Genomic_DNA"/>
</dbReference>
<organism evidence="2 3">
    <name type="scientific">Flemingia macrophylla</name>
    <dbReference type="NCBI Taxonomy" id="520843"/>
    <lineage>
        <taxon>Eukaryota</taxon>
        <taxon>Viridiplantae</taxon>
        <taxon>Streptophyta</taxon>
        <taxon>Embryophyta</taxon>
        <taxon>Tracheophyta</taxon>
        <taxon>Spermatophyta</taxon>
        <taxon>Magnoliopsida</taxon>
        <taxon>eudicotyledons</taxon>
        <taxon>Gunneridae</taxon>
        <taxon>Pentapetalae</taxon>
        <taxon>rosids</taxon>
        <taxon>fabids</taxon>
        <taxon>Fabales</taxon>
        <taxon>Fabaceae</taxon>
        <taxon>Papilionoideae</taxon>
        <taxon>50 kb inversion clade</taxon>
        <taxon>NPAAA clade</taxon>
        <taxon>indigoferoid/millettioid clade</taxon>
        <taxon>Phaseoleae</taxon>
        <taxon>Flemingia</taxon>
    </lineage>
</organism>
<evidence type="ECO:0000256" key="1">
    <source>
        <dbReference type="SAM" id="Phobius"/>
    </source>
</evidence>
<keyword evidence="1" id="KW-1133">Transmembrane helix</keyword>
<keyword evidence="1" id="KW-0472">Membrane</keyword>
<feature type="transmembrane region" description="Helical" evidence="1">
    <location>
        <begin position="173"/>
        <end position="193"/>
    </location>
</feature>
<protein>
    <recommendedName>
        <fullName evidence="4">ABC transporter domain-containing protein</fullName>
    </recommendedName>
</protein>
<dbReference type="Gene3D" id="3.40.50.300">
    <property type="entry name" value="P-loop containing nucleotide triphosphate hydrolases"/>
    <property type="match status" value="1"/>
</dbReference>